<keyword evidence="2" id="KW-0812">Transmembrane</keyword>
<dbReference type="InterPro" id="IPR046291">
    <property type="entry name" value="DUF6328"/>
</dbReference>
<dbReference type="AlphaFoldDB" id="A0A918AYW9"/>
<name>A0A918AYW9_9ACTN</name>
<evidence type="ECO:0000313" key="4">
    <source>
        <dbReference type="Proteomes" id="UP000654123"/>
    </source>
</evidence>
<evidence type="ECO:0000256" key="2">
    <source>
        <dbReference type="SAM" id="Phobius"/>
    </source>
</evidence>
<feature type="transmembrane region" description="Helical" evidence="2">
    <location>
        <begin position="114"/>
        <end position="132"/>
    </location>
</feature>
<reference evidence="3" key="2">
    <citation type="submission" date="2020-09" db="EMBL/GenBank/DDBJ databases">
        <authorList>
            <person name="Sun Q."/>
            <person name="Ohkuma M."/>
        </authorList>
    </citation>
    <scope>NUCLEOTIDE SEQUENCE</scope>
    <source>
        <strain evidence="3">JCM 4335</strain>
    </source>
</reference>
<evidence type="ECO:0000256" key="1">
    <source>
        <dbReference type="SAM" id="MobiDB-lite"/>
    </source>
</evidence>
<proteinExistence type="predicted"/>
<dbReference type="Pfam" id="PF19853">
    <property type="entry name" value="DUF6328"/>
    <property type="match status" value="1"/>
</dbReference>
<keyword evidence="4" id="KW-1185">Reference proteome</keyword>
<feature type="transmembrane region" description="Helical" evidence="2">
    <location>
        <begin position="186"/>
        <end position="211"/>
    </location>
</feature>
<feature type="transmembrane region" description="Helical" evidence="2">
    <location>
        <begin position="144"/>
        <end position="166"/>
    </location>
</feature>
<accession>A0A918AYW9</accession>
<reference evidence="3" key="1">
    <citation type="journal article" date="2014" name="Int. J. Syst. Evol. Microbiol.">
        <title>Complete genome sequence of Corynebacterium casei LMG S-19264T (=DSM 44701T), isolated from a smear-ripened cheese.</title>
        <authorList>
            <consortium name="US DOE Joint Genome Institute (JGI-PGF)"/>
            <person name="Walter F."/>
            <person name="Albersmeier A."/>
            <person name="Kalinowski J."/>
            <person name="Ruckert C."/>
        </authorList>
    </citation>
    <scope>NUCLEOTIDE SEQUENCE</scope>
    <source>
        <strain evidence="3">JCM 4335</strain>
    </source>
</reference>
<comment type="caution">
    <text evidence="3">The sequence shown here is derived from an EMBL/GenBank/DDBJ whole genome shotgun (WGS) entry which is preliminary data.</text>
</comment>
<evidence type="ECO:0000313" key="3">
    <source>
        <dbReference type="EMBL" id="GGP93812.1"/>
    </source>
</evidence>
<feature type="region of interest" description="Disordered" evidence="1">
    <location>
        <begin position="1"/>
        <end position="26"/>
    </location>
</feature>
<keyword evidence="2" id="KW-1133">Transmembrane helix</keyword>
<gene>
    <name evidence="3" type="ORF">GCM10010249_09450</name>
</gene>
<dbReference type="Proteomes" id="UP000654123">
    <property type="component" value="Unassembled WGS sequence"/>
</dbReference>
<dbReference type="EMBL" id="BMSV01000002">
    <property type="protein sequence ID" value="GGP93812.1"/>
    <property type="molecule type" value="Genomic_DNA"/>
</dbReference>
<protein>
    <submittedName>
        <fullName evidence="3">Uncharacterized protein</fullName>
    </submittedName>
</protein>
<keyword evidence="2" id="KW-0472">Membrane</keyword>
<sequence length="252" mass="26635">MTMTEQPLGWPAGRRPPRGTCPSCAKSAGLAGAHPAGAAIPLGPDPAGAPCADGPATAAALIVPATAAAVPAEAERAAAAVGAEAECAAEPDPPETARDRVNRRWNEILQETRVAQTGVQILFGFLLSVAFTPLFRDLAMADRVIYVITVVLGATATATLIAPVSLHRFLSGQRMKDEMVGTAHKLMMCGMVLLALTIGCTLLLILHVVVPGLLADLLVGGVMLWFALCWYVLPLWLRRRSARRFARRSVRS</sequence>
<feature type="transmembrane region" description="Helical" evidence="2">
    <location>
        <begin position="217"/>
        <end position="237"/>
    </location>
</feature>
<organism evidence="3 4">
    <name type="scientific">Streptomyces roseolilacinus</name>
    <dbReference type="NCBI Taxonomy" id="66904"/>
    <lineage>
        <taxon>Bacteria</taxon>
        <taxon>Bacillati</taxon>
        <taxon>Actinomycetota</taxon>
        <taxon>Actinomycetes</taxon>
        <taxon>Kitasatosporales</taxon>
        <taxon>Streptomycetaceae</taxon>
        <taxon>Streptomyces</taxon>
    </lineage>
</organism>